<gene>
    <name evidence="2" type="ORF">L484_024289</name>
</gene>
<dbReference type="InterPro" id="IPR050942">
    <property type="entry name" value="F-box_BR-signaling"/>
</dbReference>
<dbReference type="eggNOG" id="ENOG502QS0H">
    <property type="taxonomic scope" value="Eukaryota"/>
</dbReference>
<dbReference type="PANTHER" id="PTHR44259:SF108">
    <property type="entry name" value="F-BOX PROTEIN SKIP23-LIKE"/>
    <property type="match status" value="1"/>
</dbReference>
<dbReference type="OrthoDB" id="642536at2759"/>
<dbReference type="AlphaFoldDB" id="W9R398"/>
<dbReference type="PANTHER" id="PTHR44259">
    <property type="entry name" value="OS07G0183000 PROTEIN-RELATED"/>
    <property type="match status" value="1"/>
</dbReference>
<proteinExistence type="predicted"/>
<dbReference type="Proteomes" id="UP000030645">
    <property type="component" value="Unassembled WGS sequence"/>
</dbReference>
<dbReference type="EMBL" id="KE343612">
    <property type="protein sequence ID" value="EXB37361.1"/>
    <property type="molecule type" value="Genomic_DNA"/>
</dbReference>
<keyword evidence="3" id="KW-1185">Reference proteome</keyword>
<protein>
    <submittedName>
        <fullName evidence="2">Putative F-box protein</fullName>
    </submittedName>
</protein>
<evidence type="ECO:0000259" key="1">
    <source>
        <dbReference type="PROSITE" id="PS50181"/>
    </source>
</evidence>
<accession>W9R398</accession>
<dbReference type="Pfam" id="PF03478">
    <property type="entry name" value="Beta-prop_KIB1-4"/>
    <property type="match status" value="1"/>
</dbReference>
<dbReference type="PROSITE" id="PS50181">
    <property type="entry name" value="FBOX"/>
    <property type="match status" value="1"/>
</dbReference>
<dbReference type="InterPro" id="IPR005174">
    <property type="entry name" value="KIB1-4_b-propeller"/>
</dbReference>
<dbReference type="KEGG" id="mnt:21407034"/>
<dbReference type="STRING" id="981085.W9R398"/>
<dbReference type="Gene3D" id="1.20.1280.50">
    <property type="match status" value="1"/>
</dbReference>
<evidence type="ECO:0000313" key="3">
    <source>
        <dbReference type="Proteomes" id="UP000030645"/>
    </source>
</evidence>
<organism evidence="2 3">
    <name type="scientific">Morus notabilis</name>
    <dbReference type="NCBI Taxonomy" id="981085"/>
    <lineage>
        <taxon>Eukaryota</taxon>
        <taxon>Viridiplantae</taxon>
        <taxon>Streptophyta</taxon>
        <taxon>Embryophyta</taxon>
        <taxon>Tracheophyta</taxon>
        <taxon>Spermatophyta</taxon>
        <taxon>Magnoliopsida</taxon>
        <taxon>eudicotyledons</taxon>
        <taxon>Gunneridae</taxon>
        <taxon>Pentapetalae</taxon>
        <taxon>rosids</taxon>
        <taxon>fabids</taxon>
        <taxon>Rosales</taxon>
        <taxon>Moraceae</taxon>
        <taxon>Moreae</taxon>
        <taxon>Morus</taxon>
    </lineage>
</organism>
<dbReference type="InterPro" id="IPR036047">
    <property type="entry name" value="F-box-like_dom_sf"/>
</dbReference>
<sequence length="362" mass="41118">MADWSGLPLDILLSIAKRLSFEDLVAFGAVCTSWRPAATKENFDYSRQQIPWLMLFSSDVKPLAKFHSLSSEKTFDQLPHPREVYNQKLIYSSSGWIMSIDDSPREGAMSLFHPLSQAQIRLPRQSFVYVNRFALSASPSETNSDYIVIVIFHQWLKVAGHLALWKPGNSSWTLMTDESILVSDVAYHKGRFYAVDTRSRVLVLNIDQDDFNTVVVKEVMFLIKPVCETCLVESKESLLIVRDLTGHVRVSARCRETIGFEVYEVNIGDGTFVKVKNLGDRALFLGYQSSSFCVKASDFEGCRANCIYFIDGVTRKCNIYTSTNADDGNFESKYEGISQFQCFGDECRNIYPPTLLWLQPTF</sequence>
<reference evidence="2" key="1">
    <citation type="submission" date="2013-06" db="EMBL/GenBank/DDBJ databases">
        <title>Draft Genome Sequence of a Mulberry Tree, Morus notabilis C.K. Schn.</title>
        <authorList>
            <person name="He N."/>
            <person name="Zhao S."/>
        </authorList>
    </citation>
    <scope>NUCLEOTIDE SEQUENCE</scope>
</reference>
<name>W9R398_9ROSA</name>
<dbReference type="SUPFAM" id="SSF81383">
    <property type="entry name" value="F-box domain"/>
    <property type="match status" value="1"/>
</dbReference>
<dbReference type="CDD" id="cd09917">
    <property type="entry name" value="F-box_SF"/>
    <property type="match status" value="1"/>
</dbReference>
<dbReference type="InterPro" id="IPR001810">
    <property type="entry name" value="F-box_dom"/>
</dbReference>
<feature type="domain" description="F-box" evidence="1">
    <location>
        <begin position="1"/>
        <end position="48"/>
    </location>
</feature>
<dbReference type="SMART" id="SM00256">
    <property type="entry name" value="FBOX"/>
    <property type="match status" value="1"/>
</dbReference>
<dbReference type="Pfam" id="PF00646">
    <property type="entry name" value="F-box"/>
    <property type="match status" value="1"/>
</dbReference>
<evidence type="ECO:0000313" key="2">
    <source>
        <dbReference type="EMBL" id="EXB37361.1"/>
    </source>
</evidence>